<evidence type="ECO:0000259" key="9">
    <source>
        <dbReference type="Pfam" id="PF21982"/>
    </source>
</evidence>
<evidence type="ECO:0000259" key="7">
    <source>
        <dbReference type="Pfam" id="PF02631"/>
    </source>
</evidence>
<gene>
    <name evidence="5" type="primary">recX</name>
    <name evidence="10" type="ORF">HNQ58_001653</name>
</gene>
<evidence type="ECO:0000256" key="2">
    <source>
        <dbReference type="ARBA" id="ARBA00009695"/>
    </source>
</evidence>
<dbReference type="InterPro" id="IPR003783">
    <property type="entry name" value="Regulatory_RecX"/>
</dbReference>
<dbReference type="Gene3D" id="1.10.10.10">
    <property type="entry name" value="Winged helix-like DNA-binding domain superfamily/Winged helix DNA-binding domain"/>
    <property type="match status" value="3"/>
</dbReference>
<evidence type="ECO:0000313" key="11">
    <source>
        <dbReference type="Proteomes" id="UP000519004"/>
    </source>
</evidence>
<dbReference type="InterPro" id="IPR053924">
    <property type="entry name" value="RecX_HTH_2nd"/>
</dbReference>
<keyword evidence="4 5" id="KW-0963">Cytoplasm</keyword>
<evidence type="ECO:0000256" key="5">
    <source>
        <dbReference type="HAMAP-Rule" id="MF_01114"/>
    </source>
</evidence>
<dbReference type="AlphaFoldDB" id="A0A7W7Y0E3"/>
<evidence type="ECO:0000259" key="8">
    <source>
        <dbReference type="Pfam" id="PF21981"/>
    </source>
</evidence>
<dbReference type="GO" id="GO:0005737">
    <property type="term" value="C:cytoplasm"/>
    <property type="evidence" value="ECO:0007669"/>
    <property type="project" value="UniProtKB-SubCell"/>
</dbReference>
<dbReference type="InterPro" id="IPR053925">
    <property type="entry name" value="RecX_HTH_3rd"/>
</dbReference>
<organism evidence="10 11">
    <name type="scientific">Rehaibacterium terrae</name>
    <dbReference type="NCBI Taxonomy" id="1341696"/>
    <lineage>
        <taxon>Bacteria</taxon>
        <taxon>Pseudomonadati</taxon>
        <taxon>Pseudomonadota</taxon>
        <taxon>Gammaproteobacteria</taxon>
        <taxon>Lysobacterales</taxon>
        <taxon>Lysobacteraceae</taxon>
        <taxon>Rehaibacterium</taxon>
    </lineage>
</organism>
<dbReference type="HAMAP" id="MF_01114">
    <property type="entry name" value="RecX"/>
    <property type="match status" value="1"/>
</dbReference>
<keyword evidence="11" id="KW-1185">Reference proteome</keyword>
<feature type="region of interest" description="Disordered" evidence="6">
    <location>
        <begin position="1"/>
        <end position="23"/>
    </location>
</feature>
<comment type="subcellular location">
    <subcellularLocation>
        <location evidence="1 5">Cytoplasm</location>
    </subcellularLocation>
</comment>
<reference evidence="10 11" key="1">
    <citation type="submission" date="2020-08" db="EMBL/GenBank/DDBJ databases">
        <title>Genomic Encyclopedia of Type Strains, Phase IV (KMG-IV): sequencing the most valuable type-strain genomes for metagenomic binning, comparative biology and taxonomic classification.</title>
        <authorList>
            <person name="Goeker M."/>
        </authorList>
    </citation>
    <scope>NUCLEOTIDE SEQUENCE [LARGE SCALE GENOMIC DNA]</scope>
    <source>
        <strain evidence="10 11">DSM 25897</strain>
    </source>
</reference>
<sequence>MDRDDGQRSRRGRRPPPSAYQRAAGLLVRREHSRRELKRKLTARGVEADEAEAAVERLAGQGWQDDGRFAESLARSRAAAGHGPLRIRAELGTHGLTGEQIEAALAACEADWAENARQAIARRYSAAELADPAKRRKAAEFLFRRGFDHDSVRAAIRFDADTDL</sequence>
<dbReference type="InterPro" id="IPR053926">
    <property type="entry name" value="RecX_HTH_1st"/>
</dbReference>
<dbReference type="Proteomes" id="UP000519004">
    <property type="component" value="Unassembled WGS sequence"/>
</dbReference>
<proteinExistence type="inferred from homology"/>
<evidence type="ECO:0000256" key="1">
    <source>
        <dbReference type="ARBA" id="ARBA00004496"/>
    </source>
</evidence>
<dbReference type="Pfam" id="PF21982">
    <property type="entry name" value="RecX_HTH1"/>
    <property type="match status" value="1"/>
</dbReference>
<comment type="function">
    <text evidence="5">Modulates RecA activity.</text>
</comment>
<dbReference type="GO" id="GO:0006282">
    <property type="term" value="P:regulation of DNA repair"/>
    <property type="evidence" value="ECO:0007669"/>
    <property type="project" value="UniProtKB-UniRule"/>
</dbReference>
<dbReference type="Pfam" id="PF21981">
    <property type="entry name" value="RecX_HTH3"/>
    <property type="match status" value="1"/>
</dbReference>
<dbReference type="RefSeq" id="WP_183948417.1">
    <property type="nucleotide sequence ID" value="NZ_JACHHX010000010.1"/>
</dbReference>
<feature type="domain" description="RecX third three-helical" evidence="8">
    <location>
        <begin position="111"/>
        <end position="156"/>
    </location>
</feature>
<feature type="domain" description="RecX second three-helical" evidence="7">
    <location>
        <begin position="65"/>
        <end position="105"/>
    </location>
</feature>
<protein>
    <recommendedName>
        <fullName evidence="3 5">Regulatory protein RecX</fullName>
    </recommendedName>
</protein>
<name>A0A7W7Y0E3_9GAMM</name>
<dbReference type="PANTHER" id="PTHR33602">
    <property type="entry name" value="REGULATORY PROTEIN RECX FAMILY PROTEIN"/>
    <property type="match status" value="1"/>
</dbReference>
<dbReference type="Pfam" id="PF02631">
    <property type="entry name" value="RecX_HTH2"/>
    <property type="match status" value="1"/>
</dbReference>
<evidence type="ECO:0000256" key="4">
    <source>
        <dbReference type="ARBA" id="ARBA00022490"/>
    </source>
</evidence>
<comment type="caution">
    <text evidence="10">The sequence shown here is derived from an EMBL/GenBank/DDBJ whole genome shotgun (WGS) entry which is preliminary data.</text>
</comment>
<dbReference type="PANTHER" id="PTHR33602:SF1">
    <property type="entry name" value="REGULATORY PROTEIN RECX FAMILY PROTEIN"/>
    <property type="match status" value="1"/>
</dbReference>
<evidence type="ECO:0000256" key="6">
    <source>
        <dbReference type="SAM" id="MobiDB-lite"/>
    </source>
</evidence>
<comment type="similarity">
    <text evidence="2 5">Belongs to the RecX family.</text>
</comment>
<dbReference type="InterPro" id="IPR036388">
    <property type="entry name" value="WH-like_DNA-bd_sf"/>
</dbReference>
<accession>A0A7W7Y0E3</accession>
<feature type="domain" description="RecX first three-helical" evidence="9">
    <location>
        <begin position="19"/>
        <end position="58"/>
    </location>
</feature>
<evidence type="ECO:0000256" key="3">
    <source>
        <dbReference type="ARBA" id="ARBA00018111"/>
    </source>
</evidence>
<dbReference type="EMBL" id="JACHHX010000010">
    <property type="protein sequence ID" value="MBB5015745.1"/>
    <property type="molecule type" value="Genomic_DNA"/>
</dbReference>
<evidence type="ECO:0000313" key="10">
    <source>
        <dbReference type="EMBL" id="MBB5015745.1"/>
    </source>
</evidence>